<accession>A0A0W0FKH1</accession>
<comment type="catalytic activity">
    <reaction evidence="8">
        <text>L-lysyl-[protein] + acetyl-CoA = N(6)-acetyl-L-lysyl-[protein] + CoA + H(+)</text>
        <dbReference type="Rhea" id="RHEA:45948"/>
        <dbReference type="Rhea" id="RHEA-COMP:9752"/>
        <dbReference type="Rhea" id="RHEA-COMP:10731"/>
        <dbReference type="ChEBI" id="CHEBI:15378"/>
        <dbReference type="ChEBI" id="CHEBI:29969"/>
        <dbReference type="ChEBI" id="CHEBI:57287"/>
        <dbReference type="ChEBI" id="CHEBI:57288"/>
        <dbReference type="ChEBI" id="CHEBI:61930"/>
        <dbReference type="EC" id="2.3.1.48"/>
    </reaction>
</comment>
<dbReference type="GO" id="GO:0045944">
    <property type="term" value="P:positive regulation of transcription by RNA polymerase II"/>
    <property type="evidence" value="ECO:0007669"/>
    <property type="project" value="TreeGrafter"/>
</dbReference>
<feature type="domain" description="ARID" evidence="11">
    <location>
        <begin position="482"/>
        <end position="582"/>
    </location>
</feature>
<feature type="compositionally biased region" description="Low complexity" evidence="10">
    <location>
        <begin position="236"/>
        <end position="247"/>
    </location>
</feature>
<feature type="region of interest" description="Disordered" evidence="10">
    <location>
        <begin position="177"/>
        <end position="270"/>
    </location>
</feature>
<feature type="compositionally biased region" description="Polar residues" evidence="10">
    <location>
        <begin position="109"/>
        <end position="144"/>
    </location>
</feature>
<keyword evidence="6" id="KW-0804">Transcription</keyword>
<feature type="compositionally biased region" description="Polar residues" evidence="10">
    <location>
        <begin position="59"/>
        <end position="68"/>
    </location>
</feature>
<evidence type="ECO:0000256" key="4">
    <source>
        <dbReference type="ARBA" id="ARBA00022853"/>
    </source>
</evidence>
<dbReference type="PANTHER" id="PTHR13808:SF1">
    <property type="entry name" value="HISTONE ACETYLTRANSFERASE"/>
    <property type="match status" value="1"/>
</dbReference>
<comment type="subcellular location">
    <subcellularLocation>
        <location evidence="1">Nucleus</location>
    </subcellularLocation>
</comment>
<feature type="compositionally biased region" description="Pro residues" evidence="10">
    <location>
        <begin position="253"/>
        <end position="264"/>
    </location>
</feature>
<evidence type="ECO:0000256" key="1">
    <source>
        <dbReference type="ARBA" id="ARBA00004123"/>
    </source>
</evidence>
<dbReference type="Pfam" id="PF01388">
    <property type="entry name" value="ARID"/>
    <property type="match status" value="1"/>
</dbReference>
<feature type="coiled-coil region" evidence="9">
    <location>
        <begin position="274"/>
        <end position="334"/>
    </location>
</feature>
<dbReference type="EMBL" id="LATX01001882">
    <property type="protein sequence ID" value="KTB36815.1"/>
    <property type="molecule type" value="Genomic_DNA"/>
</dbReference>
<evidence type="ECO:0000313" key="13">
    <source>
        <dbReference type="Proteomes" id="UP000054988"/>
    </source>
</evidence>
<evidence type="ECO:0000259" key="11">
    <source>
        <dbReference type="PROSITE" id="PS51011"/>
    </source>
</evidence>
<dbReference type="InterPro" id="IPR013178">
    <property type="entry name" value="Histone_AcTrfase_Rtt109/CBP"/>
</dbReference>
<protein>
    <recommendedName>
        <fullName evidence="2">histone acetyltransferase</fullName>
        <ecNumber evidence="2">2.3.1.48</ecNumber>
    </recommendedName>
</protein>
<feature type="region of interest" description="Disordered" evidence="10">
    <location>
        <begin position="1128"/>
        <end position="1160"/>
    </location>
</feature>
<evidence type="ECO:0000256" key="8">
    <source>
        <dbReference type="ARBA" id="ARBA00048017"/>
    </source>
</evidence>
<feature type="region of interest" description="Disordered" evidence="10">
    <location>
        <begin position="836"/>
        <end position="1039"/>
    </location>
</feature>
<dbReference type="EC" id="2.3.1.48" evidence="2"/>
<dbReference type="PROSITE" id="PS51011">
    <property type="entry name" value="ARID"/>
    <property type="match status" value="1"/>
</dbReference>
<sequence length="1218" mass="131430">MIPHQFGQHHLQQQQHQQQHQQADGSHLGMNPSLEQRQLWMQQQQQQQQMLMRNQQQNAPDMSSNPMQQQMADLLRSQGMNRMQNQQQPFGLGMGHPGLNHNQPPPSFLDQSNQGNPQNRVSPLSFPNTMSSGGVPGQNSSNFNGPGPARNMMLQALQNNQSHNRQLELMGLAQNQQNQNSPLNLSNRLAPPPHQGPGGGYNGPPGMNPGVHQQTDLFPNGGPGSNDAMRRPSPSHPHLPQQHQPPQLGVPSGRPPIGPSPPGPMGMGRRTINLSDLQERSQAMTNNIQNIEFQMRNLASGHSTMSEQLFAQRMRFLQNDIATKRENLAKINQLINQMTTTGKTTMTLPLPATQGGTPWMSNQPMAGPPNSLQPPFGGNGNTPGPASQPPPPQAPGQSSPSPAHASTNNLGAARPGPAVNTPPFPNQASPNMGFTPHSQGSPPGPGPSGLGTNVNPGVGPLGNSAMGPQQGGPLTFAGPIPALTKERFNTSYKGFCMQRGITHDQRLLSIDNLTIDLHSLHVEVMKEGGMNAVQQKDLWPVIAARLGCIQFPGEPPKSGPAAANQLAHVYKEYLVDFDRIYMNSVIEQRRKQHLQMAHQLAQTPIFTKFTAHQIKTLVDFSAKSVQEMRMVNMPEELIRAIESNRQQLQVLAREQNLFRTMLTLVKTQPAGNGAITGPDGMTMSSQQSSVMSGGVPPGGAPFMPGNPGPFPPKPTQQGFQQALHDVHAMKQDYTVRCLPNLPPAEVPAESRLEYNSLLEQVYSRATNMDQKLAYFHLVAKNEQKTKMIISKVINVQQQRNMIGYSNPKFIMSLEDLRIANLVILQAIDFVANALKQQHGGGGNPANPPVPMPGVRPPINPGANQHPSPPQTQPSPLANPLNRAVNLQPPPIKKISSKGSASSPKDVSTPTPPANAPTPNPPTPQNVGSPQTPKSPKTKPPAKPRQQPKQRRPSSVSKPPTTPTTEPAQIPTSTNGVKRPREDEEPSPSNAAGSASAAVPGPSPSGVANEPSPPKRLKTSSTDWDGPINEELKKKTEVVDSIKTEEDASNFLETMMKTISGSDDGSGNSALPPEFAQTLDMIFKGVGTVPDEGAGDMSAILGSDINGRSTPPSVKDEFVEYFDFSSFSAAEDDNGSKADTPDLVSSSSTNPSPESVHDADPALHATLLNDAKLEELSDPLRLGTLKEIDGGESAYYQSHEWKWDAPMTTLDQPWAIFNT</sequence>
<organism evidence="12 13">
    <name type="scientific">Moniliophthora roreri</name>
    <name type="common">Frosty pod rot fungus</name>
    <name type="synonym">Monilia roreri</name>
    <dbReference type="NCBI Taxonomy" id="221103"/>
    <lineage>
        <taxon>Eukaryota</taxon>
        <taxon>Fungi</taxon>
        <taxon>Dikarya</taxon>
        <taxon>Basidiomycota</taxon>
        <taxon>Agaricomycotina</taxon>
        <taxon>Agaricomycetes</taxon>
        <taxon>Agaricomycetidae</taxon>
        <taxon>Agaricales</taxon>
        <taxon>Marasmiineae</taxon>
        <taxon>Marasmiaceae</taxon>
        <taxon>Moniliophthora</taxon>
    </lineage>
</organism>
<feature type="compositionally biased region" description="Low complexity" evidence="10">
    <location>
        <begin position="177"/>
        <end position="187"/>
    </location>
</feature>
<feature type="compositionally biased region" description="Low complexity" evidence="10">
    <location>
        <begin position="1"/>
        <end position="22"/>
    </location>
</feature>
<dbReference type="GO" id="GO:0005634">
    <property type="term" value="C:nucleus"/>
    <property type="evidence" value="ECO:0007669"/>
    <property type="project" value="UniProtKB-SubCell"/>
</dbReference>
<dbReference type="eggNOG" id="ENOG502QVXD">
    <property type="taxonomic scope" value="Eukaryota"/>
</dbReference>
<feature type="compositionally biased region" description="Low complexity" evidence="10">
    <location>
        <begin position="962"/>
        <end position="971"/>
    </location>
</feature>
<dbReference type="SMART" id="SM00501">
    <property type="entry name" value="BRIGHT"/>
    <property type="match status" value="1"/>
</dbReference>
<feature type="region of interest" description="Disordered" evidence="10">
    <location>
        <begin position="1"/>
        <end position="68"/>
    </location>
</feature>
<feature type="compositionally biased region" description="Basic residues" evidence="10">
    <location>
        <begin position="935"/>
        <end position="951"/>
    </location>
</feature>
<feature type="compositionally biased region" description="Low complexity" evidence="10">
    <location>
        <begin position="986"/>
        <end position="1007"/>
    </location>
</feature>
<dbReference type="PRINTS" id="PR01217">
    <property type="entry name" value="PRICHEXTENSN"/>
</dbReference>
<evidence type="ECO:0000256" key="9">
    <source>
        <dbReference type="SAM" id="Coils"/>
    </source>
</evidence>
<keyword evidence="7" id="KW-0539">Nucleus</keyword>
<feature type="compositionally biased region" description="Pro residues" evidence="10">
    <location>
        <begin position="845"/>
        <end position="859"/>
    </location>
</feature>
<evidence type="ECO:0000256" key="3">
    <source>
        <dbReference type="ARBA" id="ARBA00022679"/>
    </source>
</evidence>
<dbReference type="InterPro" id="IPR001606">
    <property type="entry name" value="ARID_dom"/>
</dbReference>
<dbReference type="SMART" id="SM01014">
    <property type="entry name" value="ARID"/>
    <property type="match status" value="1"/>
</dbReference>
<proteinExistence type="predicted"/>
<name>A0A0W0FKH1_MONRR</name>
<evidence type="ECO:0000256" key="7">
    <source>
        <dbReference type="ARBA" id="ARBA00023242"/>
    </source>
</evidence>
<evidence type="ECO:0000256" key="6">
    <source>
        <dbReference type="ARBA" id="ARBA00023163"/>
    </source>
</evidence>
<evidence type="ECO:0000256" key="2">
    <source>
        <dbReference type="ARBA" id="ARBA00013184"/>
    </source>
</evidence>
<feature type="compositionally biased region" description="Low complexity" evidence="10">
    <location>
        <begin position="1144"/>
        <end position="1153"/>
    </location>
</feature>
<dbReference type="SUPFAM" id="SSF46774">
    <property type="entry name" value="ARID-like"/>
    <property type="match status" value="1"/>
</dbReference>
<feature type="compositionally biased region" description="Low complexity" evidence="10">
    <location>
        <begin position="36"/>
        <end position="58"/>
    </location>
</feature>
<keyword evidence="5" id="KW-0805">Transcription regulation</keyword>
<dbReference type="PANTHER" id="PTHR13808">
    <property type="entry name" value="CBP/P300-RELATED"/>
    <property type="match status" value="1"/>
</dbReference>
<feature type="compositionally biased region" description="Low complexity" evidence="10">
    <location>
        <begin position="892"/>
        <end position="904"/>
    </location>
</feature>
<feature type="compositionally biased region" description="Pro residues" evidence="10">
    <location>
        <begin position="909"/>
        <end position="923"/>
    </location>
</feature>
<dbReference type="AlphaFoldDB" id="A0A0W0FKH1"/>
<evidence type="ECO:0000313" key="12">
    <source>
        <dbReference type="EMBL" id="KTB36815.1"/>
    </source>
</evidence>
<dbReference type="GO" id="GO:0000123">
    <property type="term" value="C:histone acetyltransferase complex"/>
    <property type="evidence" value="ECO:0007669"/>
    <property type="project" value="TreeGrafter"/>
</dbReference>
<feature type="compositionally biased region" description="Basic and acidic residues" evidence="10">
    <location>
        <begin position="1029"/>
        <end position="1039"/>
    </location>
</feature>
<dbReference type="GO" id="GO:0004402">
    <property type="term" value="F:histone acetyltransferase activity"/>
    <property type="evidence" value="ECO:0007669"/>
    <property type="project" value="InterPro"/>
</dbReference>
<keyword evidence="9" id="KW-0175">Coiled coil</keyword>
<dbReference type="Gene3D" id="1.10.150.60">
    <property type="entry name" value="ARID DNA-binding domain"/>
    <property type="match status" value="1"/>
</dbReference>
<dbReference type="Proteomes" id="UP000054988">
    <property type="component" value="Unassembled WGS sequence"/>
</dbReference>
<dbReference type="GO" id="GO:0031490">
    <property type="term" value="F:chromatin DNA binding"/>
    <property type="evidence" value="ECO:0007669"/>
    <property type="project" value="TreeGrafter"/>
</dbReference>
<keyword evidence="4" id="KW-0156">Chromatin regulator</keyword>
<dbReference type="GO" id="GO:0003713">
    <property type="term" value="F:transcription coactivator activity"/>
    <property type="evidence" value="ECO:0007669"/>
    <property type="project" value="TreeGrafter"/>
</dbReference>
<feature type="compositionally biased region" description="Polar residues" evidence="10">
    <location>
        <begin position="354"/>
        <end position="364"/>
    </location>
</feature>
<keyword evidence="3" id="KW-0808">Transferase</keyword>
<evidence type="ECO:0000256" key="10">
    <source>
        <dbReference type="SAM" id="MobiDB-lite"/>
    </source>
</evidence>
<dbReference type="GO" id="GO:0005667">
    <property type="term" value="C:transcription regulator complex"/>
    <property type="evidence" value="ECO:0007669"/>
    <property type="project" value="TreeGrafter"/>
</dbReference>
<evidence type="ECO:0000256" key="5">
    <source>
        <dbReference type="ARBA" id="ARBA00023015"/>
    </source>
</evidence>
<feature type="region of interest" description="Disordered" evidence="10">
    <location>
        <begin position="345"/>
        <end position="477"/>
    </location>
</feature>
<feature type="region of interest" description="Disordered" evidence="10">
    <location>
        <begin position="86"/>
        <end position="151"/>
    </location>
</feature>
<dbReference type="CDD" id="cd16100">
    <property type="entry name" value="ARID"/>
    <property type="match status" value="1"/>
</dbReference>
<dbReference type="InterPro" id="IPR036431">
    <property type="entry name" value="ARID_dom_sf"/>
</dbReference>
<gene>
    <name evidence="12" type="ORF">WG66_10674</name>
</gene>
<comment type="caution">
    <text evidence="12">The sequence shown here is derived from an EMBL/GenBank/DDBJ whole genome shotgun (WGS) entry which is preliminary data.</text>
</comment>
<reference evidence="12 13" key="1">
    <citation type="submission" date="2015-12" db="EMBL/GenBank/DDBJ databases">
        <title>Draft genome sequence of Moniliophthora roreri, the causal agent of frosty pod rot of cacao.</title>
        <authorList>
            <person name="Aime M.C."/>
            <person name="Diaz-Valderrama J.R."/>
            <person name="Kijpornyongpan T."/>
            <person name="Phillips-Mora W."/>
        </authorList>
    </citation>
    <scope>NUCLEOTIDE SEQUENCE [LARGE SCALE GENOMIC DNA]</scope>
    <source>
        <strain evidence="12 13">MCA 2952</strain>
    </source>
</reference>